<dbReference type="InterPro" id="IPR015943">
    <property type="entry name" value="WD40/YVTN_repeat-like_dom_sf"/>
</dbReference>
<dbReference type="SMART" id="SM00320">
    <property type="entry name" value="WD40"/>
    <property type="match status" value="2"/>
</dbReference>
<evidence type="ECO:0000259" key="3">
    <source>
        <dbReference type="Pfam" id="PF12490"/>
    </source>
</evidence>
<dbReference type="PANTHER" id="PTHR13268">
    <property type="entry name" value="BREAST CARCINOMA AMPLIFIED SEQUENCE 3"/>
    <property type="match status" value="1"/>
</dbReference>
<dbReference type="GO" id="GO:0006914">
    <property type="term" value="P:autophagy"/>
    <property type="evidence" value="ECO:0007669"/>
    <property type="project" value="InterPro"/>
</dbReference>
<organism evidence="5 6">
    <name type="scientific">Vigna mungo</name>
    <name type="common">Black gram</name>
    <name type="synonym">Phaseolus mungo</name>
    <dbReference type="NCBI Taxonomy" id="3915"/>
    <lineage>
        <taxon>Eukaryota</taxon>
        <taxon>Viridiplantae</taxon>
        <taxon>Streptophyta</taxon>
        <taxon>Embryophyta</taxon>
        <taxon>Tracheophyta</taxon>
        <taxon>Spermatophyta</taxon>
        <taxon>Magnoliopsida</taxon>
        <taxon>eudicotyledons</taxon>
        <taxon>Gunneridae</taxon>
        <taxon>Pentapetalae</taxon>
        <taxon>rosids</taxon>
        <taxon>fabids</taxon>
        <taxon>Fabales</taxon>
        <taxon>Fabaceae</taxon>
        <taxon>Papilionoideae</taxon>
        <taxon>50 kb inversion clade</taxon>
        <taxon>NPAAA clade</taxon>
        <taxon>indigoferoid/millettioid clade</taxon>
        <taxon>Phaseoleae</taxon>
        <taxon>Vigna</taxon>
    </lineage>
</organism>
<evidence type="ECO:0000256" key="1">
    <source>
        <dbReference type="ARBA" id="ARBA00004329"/>
    </source>
</evidence>
<dbReference type="InterPro" id="IPR036322">
    <property type="entry name" value="WD40_repeat_dom_sf"/>
</dbReference>
<feature type="region of interest" description="Disordered" evidence="2">
    <location>
        <begin position="831"/>
        <end position="867"/>
    </location>
</feature>
<evidence type="ECO:0000259" key="4">
    <source>
        <dbReference type="Pfam" id="PF21034"/>
    </source>
</evidence>
<feature type="compositionally biased region" description="Polar residues" evidence="2">
    <location>
        <begin position="844"/>
        <end position="857"/>
    </location>
</feature>
<evidence type="ECO:0000313" key="6">
    <source>
        <dbReference type="Proteomes" id="UP001374535"/>
    </source>
</evidence>
<feature type="domain" description="BCAS3 WD40" evidence="4">
    <location>
        <begin position="147"/>
        <end position="223"/>
    </location>
</feature>
<dbReference type="AlphaFoldDB" id="A0AAQ3N0R2"/>
<dbReference type="Pfam" id="PF21034">
    <property type="entry name" value="BCAS3_WD40"/>
    <property type="match status" value="2"/>
</dbReference>
<feature type="domain" description="BCAS3" evidence="3">
    <location>
        <begin position="685"/>
        <end position="821"/>
    </location>
</feature>
<dbReference type="InterPro" id="IPR001680">
    <property type="entry name" value="WD40_rpt"/>
</dbReference>
<dbReference type="InterPro" id="IPR048382">
    <property type="entry name" value="BCAS3_WD40"/>
</dbReference>
<dbReference type="InterPro" id="IPR022175">
    <property type="entry name" value="BCAS3_dom"/>
</dbReference>
<dbReference type="GO" id="GO:0042594">
    <property type="term" value="P:response to starvation"/>
    <property type="evidence" value="ECO:0007669"/>
    <property type="project" value="TreeGrafter"/>
</dbReference>
<evidence type="ECO:0000256" key="2">
    <source>
        <dbReference type="SAM" id="MobiDB-lite"/>
    </source>
</evidence>
<comment type="subcellular location">
    <subcellularLocation>
        <location evidence="1">Preautophagosomal structure</location>
    </subcellularLocation>
</comment>
<dbReference type="Gene3D" id="2.130.10.10">
    <property type="entry name" value="YVTN repeat-like/Quinoprotein amine dehydrogenase"/>
    <property type="match status" value="1"/>
</dbReference>
<evidence type="ECO:0000313" key="5">
    <source>
        <dbReference type="EMBL" id="WVZ00749.1"/>
    </source>
</evidence>
<accession>A0AAQ3N0R2</accession>
<dbReference type="Pfam" id="PF12490">
    <property type="entry name" value="BCAS3"/>
    <property type="match status" value="1"/>
</dbReference>
<dbReference type="Proteomes" id="UP001374535">
    <property type="component" value="Chromosome 8"/>
</dbReference>
<name>A0AAQ3N0R2_VIGMU</name>
<feature type="domain" description="BCAS3 WD40" evidence="4">
    <location>
        <begin position="259"/>
        <end position="553"/>
    </location>
</feature>
<reference evidence="5 6" key="1">
    <citation type="journal article" date="2023" name="Life. Sci Alliance">
        <title>Evolutionary insights into 3D genome organization and epigenetic landscape of Vigna mungo.</title>
        <authorList>
            <person name="Junaid A."/>
            <person name="Singh B."/>
            <person name="Bhatia S."/>
        </authorList>
    </citation>
    <scope>NUCLEOTIDE SEQUENCE [LARGE SCALE GENOMIC DNA]</scope>
    <source>
        <strain evidence="5">Urdbean</strain>
    </source>
</reference>
<dbReference type="SUPFAM" id="SSF50978">
    <property type="entry name" value="WD40 repeat-like"/>
    <property type="match status" value="1"/>
</dbReference>
<keyword evidence="6" id="KW-1185">Reference proteome</keyword>
<dbReference type="GO" id="GO:0000407">
    <property type="term" value="C:phagophore assembly site"/>
    <property type="evidence" value="ECO:0007669"/>
    <property type="project" value="UniProtKB-SubCell"/>
</dbReference>
<evidence type="ECO:0008006" key="7">
    <source>
        <dbReference type="Google" id="ProtNLM"/>
    </source>
</evidence>
<dbReference type="EMBL" id="CP144693">
    <property type="protein sequence ID" value="WVZ00749.1"/>
    <property type="molecule type" value="Genomic_DNA"/>
</dbReference>
<dbReference type="InterPro" id="IPR045142">
    <property type="entry name" value="BCAS3-like"/>
</dbReference>
<protein>
    <recommendedName>
        <fullName evidence="7">BCAS3 domain-containing protein</fullName>
    </recommendedName>
</protein>
<gene>
    <name evidence="5" type="ORF">V8G54_026818</name>
</gene>
<sequence>MAESQEVLAIRLLVLDAKETNLKGEEENCLTALDTEKTVKNREGSWGVMIEGEFEESLIFVLWLGSILVYLVMGMRNDAQKQQLLHQGNGGGKTSGFIPSSFRALSSYLRIVSSGASTVARSAASVVASSVVDRDDVPDHDKVIWAGFDELEGEGEVIQQVLLLGYRSGFQVWHVDESNNVRDLVSRHDGPVSFMQMVPNPIASKRSEDNYANSRQLLVVCTDGFFVGGSNLQDGLATPNNGSNLNSHDQMNGNYLPTTVRFYSMKSQSYVHVLKFRSVVYSVRCSSRVVAISQSTQIHCFEATTLIRAYILLTNPIVMSVPGSGGIGYGPLAVGPRWLAYSGSPVAVSNSGHVSGQHLMPSASFSGFSSNGSLLAHYAKESSKHIATGIVSLGDMGYKKLSRYCSDTNGSLQSVNSVSKGIVTINGHSTEADNIGMVIVKDIVSRNVIAQFRAHKSPISALSFDPSGTILVTASIQGHNINVFKIMPVQDNFSASDTVPSYVHLYKLQRGFTNAVIQDISFSDDSKWIMISSSRGTSHLFAINPQGGHVNIQSYDDNFTIRNSALGATANHPQGWSHGSAMQKPKQKSLVVAGPPITLSVVSRIRNGANGWRGSVTGAAAAATGRKTYLSGAIASSFRKYKSSEVNYSKYHLLVFSPTGSMIQYALQMLTSQDSGVGSVLAPAYESHPQDDARLVVEAIQKWNICQSHSRREREDNIDIYGENGIADANKIYPEEVGEEYTISPKVWNGPMKVNPSLEGKNHLYISEAELQMHHAQTSLWAKPEPNLMGEEAASSGEFEIERIPTCVIEARSKDLVPIFDYFQTPNLQQARTSMDSKRDDQLSHNSLQPSGNGRISSRSDDGDAVSELRNGIEGTELDNHVVPSETVSFVNNNDTFKPNTQHEIVNNRREAQLMFVNSDRKLENEESF</sequence>
<proteinExistence type="predicted"/>
<dbReference type="FunFam" id="2.130.10.10:FF:001427">
    <property type="entry name" value="Breast carcinoma-amplified sequence 3"/>
    <property type="match status" value="1"/>
</dbReference>
<dbReference type="PANTHER" id="PTHR13268:SF7">
    <property type="entry name" value="AUTOPHAGY-RELATED PROTEIN 18F"/>
    <property type="match status" value="1"/>
</dbReference>